<dbReference type="EMBL" id="DRMJ01000189">
    <property type="protein sequence ID" value="HHL42720.1"/>
    <property type="molecule type" value="Genomic_DNA"/>
</dbReference>
<dbReference type="GO" id="GO:0043190">
    <property type="term" value="C:ATP-binding cassette (ABC) transporter complex"/>
    <property type="evidence" value="ECO:0007669"/>
    <property type="project" value="TreeGrafter"/>
</dbReference>
<accession>A0A7C5R035</accession>
<dbReference type="Pfam" id="PF03739">
    <property type="entry name" value="LptF_LptG"/>
    <property type="match status" value="1"/>
</dbReference>
<organism evidence="7">
    <name type="scientific">Hellea balneolensis</name>
    <dbReference type="NCBI Taxonomy" id="287478"/>
    <lineage>
        <taxon>Bacteria</taxon>
        <taxon>Pseudomonadati</taxon>
        <taxon>Pseudomonadota</taxon>
        <taxon>Alphaproteobacteria</taxon>
        <taxon>Maricaulales</taxon>
        <taxon>Robiginitomaculaceae</taxon>
        <taxon>Hellea</taxon>
    </lineage>
</organism>
<evidence type="ECO:0000256" key="4">
    <source>
        <dbReference type="ARBA" id="ARBA00022989"/>
    </source>
</evidence>
<comment type="subcellular location">
    <subcellularLocation>
        <location evidence="1">Cell membrane</location>
        <topology evidence="1">Multi-pass membrane protein</topology>
    </subcellularLocation>
</comment>
<sequence>MNTALGQLNQYLLKRALTAIGGLILFALAVLLLERLLRIFEIVSSSTRPAGDAGQMVINLLPHYLGIAIPMALMLGTILTIDRFSRSSELTAAYGAGISLFHMTKPFILIAIVMTGFTLFIEGYLQPLGRYGYREVVHSVKQQSFAAILREGKFTTVGNTTFYAGTGDKKTAIGPIFIYEELGDGAFRITTAQQGDLIVRDDSGQPVLQLKDGAGFRVSSDKIVSGRLNFGASSVAGNVSEARFRARGDDERELTSGELLKNRDGTVYPSVSKNVNNAALHLRLARAYLLLLLPFIAVPFGINYGRNPSSAGIFVGVVSLLTLQKALEFGQSLGAKGTIPPWAGIWPLMAIVTLSAYLIYRNSAQKMGQPPLATLSIFLADLSKDARKTLDIILPGRKREGAS</sequence>
<keyword evidence="5 6" id="KW-0472">Membrane</keyword>
<evidence type="ECO:0000313" key="7">
    <source>
        <dbReference type="EMBL" id="HHL42720.1"/>
    </source>
</evidence>
<comment type="caution">
    <text evidence="7">The sequence shown here is derived from an EMBL/GenBank/DDBJ whole genome shotgun (WGS) entry which is preliminary data.</text>
</comment>
<evidence type="ECO:0000256" key="1">
    <source>
        <dbReference type="ARBA" id="ARBA00004651"/>
    </source>
</evidence>
<gene>
    <name evidence="7" type="ORF">ENJ42_03815</name>
</gene>
<evidence type="ECO:0000256" key="6">
    <source>
        <dbReference type="SAM" id="Phobius"/>
    </source>
</evidence>
<keyword evidence="2" id="KW-1003">Cell membrane</keyword>
<dbReference type="PANTHER" id="PTHR33529:SF6">
    <property type="entry name" value="YJGP_YJGQ FAMILY PERMEASE"/>
    <property type="match status" value="1"/>
</dbReference>
<dbReference type="GO" id="GO:0015920">
    <property type="term" value="P:lipopolysaccharide transport"/>
    <property type="evidence" value="ECO:0007669"/>
    <property type="project" value="TreeGrafter"/>
</dbReference>
<feature type="transmembrane region" description="Helical" evidence="6">
    <location>
        <begin position="16"/>
        <end position="37"/>
    </location>
</feature>
<feature type="transmembrane region" description="Helical" evidence="6">
    <location>
        <begin position="339"/>
        <end position="360"/>
    </location>
</feature>
<feature type="transmembrane region" description="Helical" evidence="6">
    <location>
        <begin position="107"/>
        <end position="125"/>
    </location>
</feature>
<dbReference type="PANTHER" id="PTHR33529">
    <property type="entry name" value="SLR0882 PROTEIN-RELATED"/>
    <property type="match status" value="1"/>
</dbReference>
<evidence type="ECO:0000256" key="3">
    <source>
        <dbReference type="ARBA" id="ARBA00022692"/>
    </source>
</evidence>
<reference evidence="7" key="1">
    <citation type="journal article" date="2020" name="mSystems">
        <title>Genome- and Community-Level Interaction Insights into Carbon Utilization and Element Cycling Functions of Hydrothermarchaeota in Hydrothermal Sediment.</title>
        <authorList>
            <person name="Zhou Z."/>
            <person name="Liu Y."/>
            <person name="Xu W."/>
            <person name="Pan J."/>
            <person name="Luo Z.H."/>
            <person name="Li M."/>
        </authorList>
    </citation>
    <scope>NUCLEOTIDE SEQUENCE [LARGE SCALE GENOMIC DNA]</scope>
    <source>
        <strain evidence="7">HyVt-485</strain>
    </source>
</reference>
<dbReference type="AlphaFoldDB" id="A0A7C5R035"/>
<protein>
    <submittedName>
        <fullName evidence="7">YjgP/YjgQ family permease</fullName>
    </submittedName>
</protein>
<name>A0A7C5R035_9PROT</name>
<dbReference type="InterPro" id="IPR005495">
    <property type="entry name" value="LptG/LptF_permease"/>
</dbReference>
<feature type="transmembrane region" description="Helical" evidence="6">
    <location>
        <begin position="287"/>
        <end position="304"/>
    </location>
</feature>
<proteinExistence type="predicted"/>
<evidence type="ECO:0000256" key="5">
    <source>
        <dbReference type="ARBA" id="ARBA00023136"/>
    </source>
</evidence>
<feature type="transmembrane region" description="Helical" evidence="6">
    <location>
        <begin position="57"/>
        <end position="81"/>
    </location>
</feature>
<evidence type="ECO:0000256" key="2">
    <source>
        <dbReference type="ARBA" id="ARBA00022475"/>
    </source>
</evidence>
<keyword evidence="4 6" id="KW-1133">Transmembrane helix</keyword>
<keyword evidence="3 6" id="KW-0812">Transmembrane</keyword>
<dbReference type="Proteomes" id="UP000885830">
    <property type="component" value="Unassembled WGS sequence"/>
</dbReference>